<evidence type="ECO:0000313" key="9">
    <source>
        <dbReference type="EMBL" id="KAF2898773.1"/>
    </source>
</evidence>
<evidence type="ECO:0000256" key="5">
    <source>
        <dbReference type="ARBA" id="ARBA00022968"/>
    </source>
</evidence>
<proteinExistence type="inferred from homology"/>
<keyword evidence="7" id="KW-0333">Golgi apparatus</keyword>
<evidence type="ECO:0000256" key="1">
    <source>
        <dbReference type="ARBA" id="ARBA00004323"/>
    </source>
</evidence>
<dbReference type="Gene3D" id="3.20.20.80">
    <property type="entry name" value="Glycosidases"/>
    <property type="match status" value="1"/>
</dbReference>
<comment type="caution">
    <text evidence="9">The sequence shown here is derived from an EMBL/GenBank/DDBJ whole genome shotgun (WGS) entry which is preliminary data.</text>
</comment>
<organism evidence="9 10">
    <name type="scientific">Ignelater luminosus</name>
    <name type="common">Cucubano</name>
    <name type="synonym">Pyrophorus luminosus</name>
    <dbReference type="NCBI Taxonomy" id="2038154"/>
    <lineage>
        <taxon>Eukaryota</taxon>
        <taxon>Metazoa</taxon>
        <taxon>Ecdysozoa</taxon>
        <taxon>Arthropoda</taxon>
        <taxon>Hexapoda</taxon>
        <taxon>Insecta</taxon>
        <taxon>Pterygota</taxon>
        <taxon>Neoptera</taxon>
        <taxon>Endopterygota</taxon>
        <taxon>Coleoptera</taxon>
        <taxon>Polyphaga</taxon>
        <taxon>Elateriformia</taxon>
        <taxon>Elateroidea</taxon>
        <taxon>Elateridae</taxon>
        <taxon>Agrypninae</taxon>
        <taxon>Pyrophorini</taxon>
        <taxon>Ignelater</taxon>
    </lineage>
</organism>
<dbReference type="OrthoDB" id="406152at2759"/>
<dbReference type="GO" id="GO:0000139">
    <property type="term" value="C:Golgi membrane"/>
    <property type="evidence" value="ECO:0007669"/>
    <property type="project" value="UniProtKB-SubCell"/>
</dbReference>
<keyword evidence="10" id="KW-1185">Reference proteome</keyword>
<keyword evidence="3" id="KW-0812">Transmembrane</keyword>
<keyword evidence="5" id="KW-0735">Signal-anchor</keyword>
<evidence type="ECO:0000256" key="2">
    <source>
        <dbReference type="ARBA" id="ARBA00009559"/>
    </source>
</evidence>
<comment type="subcellular location">
    <subcellularLocation>
        <location evidence="1">Golgi apparatus membrane</location>
        <topology evidence="1">Single-pass type II membrane protein</topology>
    </subcellularLocation>
</comment>
<dbReference type="AlphaFoldDB" id="A0A8K0D8W3"/>
<dbReference type="Proteomes" id="UP000801492">
    <property type="component" value="Unassembled WGS sequence"/>
</dbReference>
<protein>
    <recommendedName>
        <fullName evidence="11">Glycoprotein endo-alpha-1,2-mannosidase</fullName>
    </recommendedName>
</protein>
<evidence type="ECO:0008006" key="11">
    <source>
        <dbReference type="Google" id="ProtNLM"/>
    </source>
</evidence>
<dbReference type="GO" id="GO:0004559">
    <property type="term" value="F:alpha-mannosidase activity"/>
    <property type="evidence" value="ECO:0007669"/>
    <property type="project" value="TreeGrafter"/>
</dbReference>
<accession>A0A8K0D8W3</accession>
<evidence type="ECO:0000256" key="3">
    <source>
        <dbReference type="ARBA" id="ARBA00022692"/>
    </source>
</evidence>
<evidence type="ECO:0000256" key="7">
    <source>
        <dbReference type="ARBA" id="ARBA00023034"/>
    </source>
</evidence>
<keyword evidence="6" id="KW-1133">Transmembrane helix</keyword>
<keyword evidence="8" id="KW-0472">Membrane</keyword>
<comment type="similarity">
    <text evidence="2">Belongs to the glycosyl hydrolase 99 family.</text>
</comment>
<dbReference type="PANTHER" id="PTHR13572">
    <property type="entry name" value="ENDO-ALPHA-1,2-MANNOSIDASE"/>
    <property type="match status" value="1"/>
</dbReference>
<gene>
    <name evidence="9" type="ORF">ILUMI_07406</name>
</gene>
<dbReference type="Pfam" id="PF16317">
    <property type="entry name" value="Glyco_hydro_99"/>
    <property type="match status" value="1"/>
</dbReference>
<dbReference type="EMBL" id="VTPC01003273">
    <property type="protein sequence ID" value="KAF2898773.1"/>
    <property type="molecule type" value="Genomic_DNA"/>
</dbReference>
<evidence type="ECO:0000313" key="10">
    <source>
        <dbReference type="Proteomes" id="UP000801492"/>
    </source>
</evidence>
<keyword evidence="4" id="KW-0378">Hydrolase</keyword>
<name>A0A8K0D8W3_IGNLU</name>
<reference evidence="9" key="1">
    <citation type="submission" date="2019-08" db="EMBL/GenBank/DDBJ databases">
        <title>The genome of the North American firefly Photinus pyralis.</title>
        <authorList>
            <consortium name="Photinus pyralis genome working group"/>
            <person name="Fallon T.R."/>
            <person name="Sander Lower S.E."/>
            <person name="Weng J.-K."/>
        </authorList>
    </citation>
    <scope>NUCLEOTIDE SEQUENCE</scope>
    <source>
        <strain evidence="9">TRF0915ILg1</strain>
        <tissue evidence="9">Whole body</tissue>
    </source>
</reference>
<evidence type="ECO:0000256" key="8">
    <source>
        <dbReference type="ARBA" id="ARBA00023136"/>
    </source>
</evidence>
<dbReference type="InterPro" id="IPR026071">
    <property type="entry name" value="Glyco_Hydrolase_99"/>
</dbReference>
<sequence length="396" mass="46323">MFVLVKRLLLIKMKKIQIAFLTTFALSVLYYLLSSRSRRNIDESALEFEPSITLPNDKVHIFYDAFYRNEKTDKAFLNWYKNGSEKILNTRYYPELDLYSSNNPAVVDLHMKQIRNAGVGVVVVSWWPNDHPNSPPMLLILNRAQKYGLKVTIHVQNYPDRTLTNLMKNIKNVLDTYGNHSAFYLLKVPKQKRPLPLIYIYESLAIKPSSWNQALDPSSKYTIRNTKYDALFIGLIIQETDRYLVANSDFDGYYTMLSLSDHTYASTWYYWPYIQDFARDHNLIFIPTISPGYDYRMSKKNMDPLLIPPLVSRDFGGYYDRAWFRAIVSKSKFIAINSFNGWLAGTQIEPALPSEDVNEKLKRNYEDYAPGTGEEYLLKTRKWVIEFSNRSLYRSP</sequence>
<dbReference type="PANTHER" id="PTHR13572:SF4">
    <property type="entry name" value="RE57134P"/>
    <property type="match status" value="1"/>
</dbReference>
<evidence type="ECO:0000256" key="4">
    <source>
        <dbReference type="ARBA" id="ARBA00022801"/>
    </source>
</evidence>
<evidence type="ECO:0000256" key="6">
    <source>
        <dbReference type="ARBA" id="ARBA00022989"/>
    </source>
</evidence>